<dbReference type="InterPro" id="IPR000700">
    <property type="entry name" value="PAS-assoc_C"/>
</dbReference>
<dbReference type="Gene3D" id="3.30.450.20">
    <property type="entry name" value="PAS domain"/>
    <property type="match status" value="1"/>
</dbReference>
<proteinExistence type="predicted"/>
<protein>
    <recommendedName>
        <fullName evidence="3">histidine kinase</fullName>
        <ecNumber evidence="3">2.7.13.3</ecNumber>
    </recommendedName>
</protein>
<name>A0A545SYR0_9PROT</name>
<evidence type="ECO:0000256" key="6">
    <source>
        <dbReference type="ARBA" id="ARBA00022777"/>
    </source>
</evidence>
<dbReference type="PROSITE" id="PS50885">
    <property type="entry name" value="HAMP"/>
    <property type="match status" value="1"/>
</dbReference>
<dbReference type="Gene3D" id="3.30.565.10">
    <property type="entry name" value="Histidine kinase-like ATPase, C-terminal domain"/>
    <property type="match status" value="1"/>
</dbReference>
<dbReference type="SMART" id="SM00304">
    <property type="entry name" value="HAMP"/>
    <property type="match status" value="1"/>
</dbReference>
<dbReference type="Pfam" id="PF02518">
    <property type="entry name" value="HATPase_c"/>
    <property type="match status" value="1"/>
</dbReference>
<dbReference type="InterPro" id="IPR003661">
    <property type="entry name" value="HisK_dim/P_dom"/>
</dbReference>
<dbReference type="SMART" id="SM00388">
    <property type="entry name" value="HisKA"/>
    <property type="match status" value="1"/>
</dbReference>
<evidence type="ECO:0000259" key="10">
    <source>
        <dbReference type="PROSITE" id="PS50113"/>
    </source>
</evidence>
<evidence type="ECO:0000256" key="4">
    <source>
        <dbReference type="ARBA" id="ARBA00022553"/>
    </source>
</evidence>
<dbReference type="Gene3D" id="1.10.287.130">
    <property type="match status" value="1"/>
</dbReference>
<dbReference type="Proteomes" id="UP000315252">
    <property type="component" value="Unassembled WGS sequence"/>
</dbReference>
<dbReference type="FunFam" id="3.30.565.10:FF:000006">
    <property type="entry name" value="Sensor histidine kinase WalK"/>
    <property type="match status" value="1"/>
</dbReference>
<dbReference type="SUPFAM" id="SSF158472">
    <property type="entry name" value="HAMP domain-like"/>
    <property type="match status" value="1"/>
</dbReference>
<dbReference type="InterPro" id="IPR004358">
    <property type="entry name" value="Sig_transdc_His_kin-like_C"/>
</dbReference>
<evidence type="ECO:0000259" key="8">
    <source>
        <dbReference type="PROSITE" id="PS50109"/>
    </source>
</evidence>
<keyword evidence="7" id="KW-0472">Membrane</keyword>
<dbReference type="Pfam" id="PF08448">
    <property type="entry name" value="PAS_4"/>
    <property type="match status" value="1"/>
</dbReference>
<dbReference type="PANTHER" id="PTHR43304:SF1">
    <property type="entry name" value="PAC DOMAIN-CONTAINING PROTEIN"/>
    <property type="match status" value="1"/>
</dbReference>
<dbReference type="InterPro" id="IPR036890">
    <property type="entry name" value="HATPase_C_sf"/>
</dbReference>
<dbReference type="InterPro" id="IPR013656">
    <property type="entry name" value="PAS_4"/>
</dbReference>
<evidence type="ECO:0000256" key="2">
    <source>
        <dbReference type="ARBA" id="ARBA00004370"/>
    </source>
</evidence>
<dbReference type="PANTHER" id="PTHR43304">
    <property type="entry name" value="PHYTOCHROME-LIKE PROTEIN CPH1"/>
    <property type="match status" value="1"/>
</dbReference>
<evidence type="ECO:0000256" key="1">
    <source>
        <dbReference type="ARBA" id="ARBA00000085"/>
    </source>
</evidence>
<dbReference type="Gene3D" id="6.10.340.10">
    <property type="match status" value="1"/>
</dbReference>
<dbReference type="InterPro" id="IPR000014">
    <property type="entry name" value="PAS"/>
</dbReference>
<dbReference type="InterPro" id="IPR038188">
    <property type="entry name" value="TorS_sensor_sf"/>
</dbReference>
<accession>A0A545SYR0</accession>
<dbReference type="Pfam" id="PF00672">
    <property type="entry name" value="HAMP"/>
    <property type="match status" value="1"/>
</dbReference>
<dbReference type="InterPro" id="IPR003660">
    <property type="entry name" value="HAMP_dom"/>
</dbReference>
<evidence type="ECO:0000256" key="5">
    <source>
        <dbReference type="ARBA" id="ARBA00022679"/>
    </source>
</evidence>
<keyword evidence="13" id="KW-1185">Reference proteome</keyword>
<comment type="subcellular location">
    <subcellularLocation>
        <location evidence="2">Membrane</location>
    </subcellularLocation>
</comment>
<dbReference type="NCBIfam" id="TIGR00229">
    <property type="entry name" value="sensory_box"/>
    <property type="match status" value="1"/>
</dbReference>
<evidence type="ECO:0000256" key="3">
    <source>
        <dbReference type="ARBA" id="ARBA00012438"/>
    </source>
</evidence>
<reference evidence="12 13" key="1">
    <citation type="submission" date="2019-06" db="EMBL/GenBank/DDBJ databases">
        <title>Whole genome sequence for Rhodospirillaceae sp. R148.</title>
        <authorList>
            <person name="Wang G."/>
        </authorList>
    </citation>
    <scope>NUCLEOTIDE SEQUENCE [LARGE SCALE GENOMIC DNA]</scope>
    <source>
        <strain evidence="12 13">R148</strain>
    </source>
</reference>
<dbReference type="SMART" id="SM00387">
    <property type="entry name" value="HATPase_c"/>
    <property type="match status" value="1"/>
</dbReference>
<dbReference type="InterPro" id="IPR005467">
    <property type="entry name" value="His_kinase_dom"/>
</dbReference>
<dbReference type="CDD" id="cd00082">
    <property type="entry name" value="HisKA"/>
    <property type="match status" value="1"/>
</dbReference>
<dbReference type="PRINTS" id="PR00344">
    <property type="entry name" value="BCTRLSENSOR"/>
</dbReference>
<evidence type="ECO:0000259" key="11">
    <source>
        <dbReference type="PROSITE" id="PS50885"/>
    </source>
</evidence>
<dbReference type="CDD" id="cd00130">
    <property type="entry name" value="PAS"/>
    <property type="match status" value="1"/>
</dbReference>
<dbReference type="Pfam" id="PF00512">
    <property type="entry name" value="HisKA"/>
    <property type="match status" value="1"/>
</dbReference>
<dbReference type="SUPFAM" id="SSF55785">
    <property type="entry name" value="PYP-like sensor domain (PAS domain)"/>
    <property type="match status" value="1"/>
</dbReference>
<dbReference type="EMBL" id="VHSH01000019">
    <property type="protein sequence ID" value="TQV70069.1"/>
    <property type="molecule type" value="Genomic_DNA"/>
</dbReference>
<feature type="domain" description="PAS" evidence="9">
    <location>
        <begin position="428"/>
        <end position="496"/>
    </location>
</feature>
<dbReference type="PROSITE" id="PS50112">
    <property type="entry name" value="PAS"/>
    <property type="match status" value="1"/>
</dbReference>
<dbReference type="PROSITE" id="PS50109">
    <property type="entry name" value="HIS_KIN"/>
    <property type="match status" value="1"/>
</dbReference>
<feature type="domain" description="Histidine kinase" evidence="8">
    <location>
        <begin position="571"/>
        <end position="784"/>
    </location>
</feature>
<dbReference type="CDD" id="cd06225">
    <property type="entry name" value="HAMP"/>
    <property type="match status" value="1"/>
</dbReference>
<sequence length="786" mass="87924">MRFNRNLTVANKLRIAFVGIAFLSLVAVVAALISFAVIETAQEEVVGHALPEALNAQEIRIRAIELVFATSRLTQIESATDVEKRFRSIRQDAKQLGVLITDIESANGATATSAALRNSLQTLRASLEEQFEVTMRRLALDITLRTEFTKTRDLIDKILSALHPEAIGHSAALIEHGKALLSMLDTERRSTREAVAERLERLVNADIFVFQQLSEMQFKTEILGSYLDQLNSASDQDSVRKLHALFNPDFESVLRETIDSRDSQTRDVIATSIVELSKFTLGPDSLFDKKFEQIESSQTLARLSEESVRQSARISVLTDQLLSGAELSIESAATEARGVISSSRVVLIFVAVLSVAASTAATWFVVTRSITQRLKRLTAVTRRLARGELDVEVKDDAEDELGEMAHAISVFRENAIQLNASREELRMQQAEQRLIFDNVPARIWYKDDKNRILRLNRQAADAMGMSVEDVEGADTYELFPAMAAKYHEDDLRVIKSGKPMLGIVEKFTPKHGSEGWVRTDKVPYTDPETDARYILVAATDITPLKKAEQELERGLNELRQSNEQLQQFAYIASHDLQEPLRMVASYCDLLERRYSELLGEDGKEFIGYAVDGAKRMQHLINDILKYSRAGNQKLEFSEVQIANEVEAVCSDLKMLIDEKSVEVKTSDLPVVTGDRGQIRLVLQNLVHNAIKFNDKSAPIVEIGALDIGQFWKISVDDNGIGVNDQYAERIFDVFQRLHTREEYPGTGIGLAIVKRIVERHGGNVTLERKSSPGSCFAFTLPKINVA</sequence>
<dbReference type="PROSITE" id="PS50113">
    <property type="entry name" value="PAC"/>
    <property type="match status" value="1"/>
</dbReference>
<dbReference type="SUPFAM" id="SSF55874">
    <property type="entry name" value="ATPase domain of HSP90 chaperone/DNA topoisomerase II/histidine kinase"/>
    <property type="match status" value="1"/>
</dbReference>
<dbReference type="RefSeq" id="WP_142899834.1">
    <property type="nucleotide sequence ID" value="NZ_ML660070.1"/>
</dbReference>
<keyword evidence="6" id="KW-0418">Kinase</keyword>
<feature type="transmembrane region" description="Helical" evidence="7">
    <location>
        <begin position="345"/>
        <end position="366"/>
    </location>
</feature>
<feature type="domain" description="PAC" evidence="10">
    <location>
        <begin position="487"/>
        <end position="553"/>
    </location>
</feature>
<evidence type="ECO:0000313" key="12">
    <source>
        <dbReference type="EMBL" id="TQV70069.1"/>
    </source>
</evidence>
<evidence type="ECO:0000259" key="9">
    <source>
        <dbReference type="PROSITE" id="PS50112"/>
    </source>
</evidence>
<evidence type="ECO:0000256" key="7">
    <source>
        <dbReference type="SAM" id="Phobius"/>
    </source>
</evidence>
<dbReference type="GO" id="GO:0000155">
    <property type="term" value="F:phosphorelay sensor kinase activity"/>
    <property type="evidence" value="ECO:0007669"/>
    <property type="project" value="InterPro"/>
</dbReference>
<dbReference type="InterPro" id="IPR036097">
    <property type="entry name" value="HisK_dim/P_sf"/>
</dbReference>
<keyword evidence="4" id="KW-0597">Phosphoprotein</keyword>
<dbReference type="InterPro" id="IPR035965">
    <property type="entry name" value="PAS-like_dom_sf"/>
</dbReference>
<dbReference type="AlphaFoldDB" id="A0A545SYR0"/>
<comment type="caution">
    <text evidence="12">The sequence shown here is derived from an EMBL/GenBank/DDBJ whole genome shotgun (WGS) entry which is preliminary data.</text>
</comment>
<keyword evidence="7" id="KW-1133">Transmembrane helix</keyword>
<keyword evidence="7" id="KW-0812">Transmembrane</keyword>
<feature type="domain" description="HAMP" evidence="11">
    <location>
        <begin position="368"/>
        <end position="420"/>
    </location>
</feature>
<dbReference type="EC" id="2.7.13.3" evidence="3"/>
<dbReference type="SUPFAM" id="SSF47384">
    <property type="entry name" value="Homodimeric domain of signal transducing histidine kinase"/>
    <property type="match status" value="1"/>
</dbReference>
<dbReference type="InterPro" id="IPR003594">
    <property type="entry name" value="HATPase_dom"/>
</dbReference>
<dbReference type="GO" id="GO:0016020">
    <property type="term" value="C:membrane"/>
    <property type="evidence" value="ECO:0007669"/>
    <property type="project" value="UniProtKB-SubCell"/>
</dbReference>
<dbReference type="InterPro" id="IPR052162">
    <property type="entry name" value="Sensor_kinase/Photoreceptor"/>
</dbReference>
<gene>
    <name evidence="12" type="ORF">FKG95_28310</name>
</gene>
<dbReference type="OrthoDB" id="7313492at2"/>
<dbReference type="Gene3D" id="1.20.58.920">
    <property type="match status" value="1"/>
</dbReference>
<comment type="catalytic activity">
    <reaction evidence="1">
        <text>ATP + protein L-histidine = ADP + protein N-phospho-L-histidine.</text>
        <dbReference type="EC" id="2.7.13.3"/>
    </reaction>
</comment>
<keyword evidence="5" id="KW-0808">Transferase</keyword>
<organism evidence="12 13">
    <name type="scientific">Denitrobaculum tricleocarpae</name>
    <dbReference type="NCBI Taxonomy" id="2591009"/>
    <lineage>
        <taxon>Bacteria</taxon>
        <taxon>Pseudomonadati</taxon>
        <taxon>Pseudomonadota</taxon>
        <taxon>Alphaproteobacteria</taxon>
        <taxon>Rhodospirillales</taxon>
        <taxon>Rhodospirillaceae</taxon>
        <taxon>Denitrobaculum</taxon>
    </lineage>
</organism>
<evidence type="ECO:0000313" key="13">
    <source>
        <dbReference type="Proteomes" id="UP000315252"/>
    </source>
</evidence>